<dbReference type="EC" id="2.7.7.65" evidence="2"/>
<feature type="coiled-coil region" evidence="4">
    <location>
        <begin position="139"/>
        <end position="180"/>
    </location>
</feature>
<dbReference type="InterPro" id="IPR029787">
    <property type="entry name" value="Nucleotide_cyclase"/>
</dbReference>
<evidence type="ECO:0000313" key="6">
    <source>
        <dbReference type="EMBL" id="NEV60581.1"/>
    </source>
</evidence>
<reference evidence="6 7" key="1">
    <citation type="submission" date="2020-02" db="EMBL/GenBank/DDBJ databases">
        <title>Genome sequences of Thiorhodococcus mannitoliphagus and Thiorhodococcus minor, purple sulfur photosynthetic bacteria in the gammaproteobacterial family, Chromatiaceae.</title>
        <authorList>
            <person name="Aviles F.A."/>
            <person name="Meyer T.E."/>
            <person name="Kyndt J.A."/>
        </authorList>
    </citation>
    <scope>NUCLEOTIDE SEQUENCE [LARGE SCALE GENOMIC DNA]</scope>
    <source>
        <strain evidence="6 7">DSM 11518</strain>
    </source>
</reference>
<dbReference type="PANTHER" id="PTHR45138">
    <property type="entry name" value="REGULATORY COMPONENTS OF SENSORY TRANSDUCTION SYSTEM"/>
    <property type="match status" value="1"/>
</dbReference>
<dbReference type="PROSITE" id="PS50887">
    <property type="entry name" value="GGDEF"/>
    <property type="match status" value="1"/>
</dbReference>
<feature type="domain" description="GGDEF" evidence="5">
    <location>
        <begin position="208"/>
        <end position="342"/>
    </location>
</feature>
<dbReference type="Pfam" id="PF00990">
    <property type="entry name" value="GGDEF"/>
    <property type="match status" value="1"/>
</dbReference>
<gene>
    <name evidence="6" type="ORF">G3446_01515</name>
</gene>
<evidence type="ECO:0000259" key="5">
    <source>
        <dbReference type="PROSITE" id="PS50887"/>
    </source>
</evidence>
<comment type="catalytic activity">
    <reaction evidence="3">
        <text>2 GTP = 3',3'-c-di-GMP + 2 diphosphate</text>
        <dbReference type="Rhea" id="RHEA:24898"/>
        <dbReference type="ChEBI" id="CHEBI:33019"/>
        <dbReference type="ChEBI" id="CHEBI:37565"/>
        <dbReference type="ChEBI" id="CHEBI:58805"/>
        <dbReference type="EC" id="2.7.7.65"/>
    </reaction>
</comment>
<dbReference type="GO" id="GO:0052621">
    <property type="term" value="F:diguanylate cyclase activity"/>
    <property type="evidence" value="ECO:0007669"/>
    <property type="project" value="UniProtKB-EC"/>
</dbReference>
<comment type="caution">
    <text evidence="6">The sequence shown here is derived from an EMBL/GenBank/DDBJ whole genome shotgun (WGS) entry which is preliminary data.</text>
</comment>
<dbReference type="GO" id="GO:0043709">
    <property type="term" value="P:cell adhesion involved in single-species biofilm formation"/>
    <property type="evidence" value="ECO:0007669"/>
    <property type="project" value="TreeGrafter"/>
</dbReference>
<dbReference type="SUPFAM" id="SSF55073">
    <property type="entry name" value="Nucleotide cyclase"/>
    <property type="match status" value="1"/>
</dbReference>
<dbReference type="InterPro" id="IPR050469">
    <property type="entry name" value="Diguanylate_Cyclase"/>
</dbReference>
<dbReference type="Proteomes" id="UP000483379">
    <property type="component" value="Unassembled WGS sequence"/>
</dbReference>
<proteinExistence type="predicted"/>
<keyword evidence="7" id="KW-1185">Reference proteome</keyword>
<evidence type="ECO:0000313" key="7">
    <source>
        <dbReference type="Proteomes" id="UP000483379"/>
    </source>
</evidence>
<dbReference type="GO" id="GO:1902201">
    <property type="term" value="P:negative regulation of bacterial-type flagellum-dependent cell motility"/>
    <property type="evidence" value="ECO:0007669"/>
    <property type="project" value="TreeGrafter"/>
</dbReference>
<dbReference type="RefSeq" id="WP_164450632.1">
    <property type="nucleotide sequence ID" value="NZ_JAAIJQ010000003.1"/>
</dbReference>
<dbReference type="GO" id="GO:0005886">
    <property type="term" value="C:plasma membrane"/>
    <property type="evidence" value="ECO:0007669"/>
    <property type="project" value="TreeGrafter"/>
</dbReference>
<dbReference type="NCBIfam" id="TIGR00254">
    <property type="entry name" value="GGDEF"/>
    <property type="match status" value="1"/>
</dbReference>
<keyword evidence="4" id="KW-0175">Coiled coil</keyword>
<sequence length="349" mass="38841">MTNKRMVFREELSVSSDYLRMAVPLMVQRQIPPTPYNYALWYAHVQNTHPELSKALLEQFPGPGSYDPDVSESLFFEFFVKTYLPNSPQAQNLLVNILTQLARSVSKSAEGTEAYGESLKDTLQILEQPIDSERIRAALKRLMEDTASLEDLNSQFRDELAAASAEVAKLKKELEESQYDARVDSLTKIANRRAFNDALQQALSSGDEPTSLLLLDLDRFKQCNDTYGHLMGDRILEIVGGILEEMQDDATFVARFGGEEFAVIATRPLAAAAELAERIRHKVASLRIQRKGSQNVIGGVTVSVGVVEAEGEESPESLIERADIALYRAKDEGRDRVVVLSQPAESSLD</sequence>
<dbReference type="InterPro" id="IPR000160">
    <property type="entry name" value="GGDEF_dom"/>
</dbReference>
<dbReference type="SMART" id="SM00267">
    <property type="entry name" value="GGDEF"/>
    <property type="match status" value="1"/>
</dbReference>
<dbReference type="AlphaFoldDB" id="A0A6M0JUI9"/>
<dbReference type="FunFam" id="3.30.70.270:FF:000001">
    <property type="entry name" value="Diguanylate cyclase domain protein"/>
    <property type="match status" value="1"/>
</dbReference>
<evidence type="ECO:0000256" key="4">
    <source>
        <dbReference type="SAM" id="Coils"/>
    </source>
</evidence>
<dbReference type="PANTHER" id="PTHR45138:SF9">
    <property type="entry name" value="DIGUANYLATE CYCLASE DGCM-RELATED"/>
    <property type="match status" value="1"/>
</dbReference>
<evidence type="ECO:0000256" key="3">
    <source>
        <dbReference type="ARBA" id="ARBA00034247"/>
    </source>
</evidence>
<organism evidence="6 7">
    <name type="scientific">Thiorhodococcus minor</name>
    <dbReference type="NCBI Taxonomy" id="57489"/>
    <lineage>
        <taxon>Bacteria</taxon>
        <taxon>Pseudomonadati</taxon>
        <taxon>Pseudomonadota</taxon>
        <taxon>Gammaproteobacteria</taxon>
        <taxon>Chromatiales</taxon>
        <taxon>Chromatiaceae</taxon>
        <taxon>Thiorhodococcus</taxon>
    </lineage>
</organism>
<dbReference type="InterPro" id="IPR043128">
    <property type="entry name" value="Rev_trsase/Diguanyl_cyclase"/>
</dbReference>
<evidence type="ECO:0000256" key="1">
    <source>
        <dbReference type="ARBA" id="ARBA00001946"/>
    </source>
</evidence>
<name>A0A6M0JUI9_9GAMM</name>
<evidence type="ECO:0000256" key="2">
    <source>
        <dbReference type="ARBA" id="ARBA00012528"/>
    </source>
</evidence>
<dbReference type="EMBL" id="JAAIJQ010000003">
    <property type="protein sequence ID" value="NEV60581.1"/>
    <property type="molecule type" value="Genomic_DNA"/>
</dbReference>
<accession>A0A6M0JUI9</accession>
<protein>
    <recommendedName>
        <fullName evidence="2">diguanylate cyclase</fullName>
        <ecNumber evidence="2">2.7.7.65</ecNumber>
    </recommendedName>
</protein>
<dbReference type="CDD" id="cd01949">
    <property type="entry name" value="GGDEF"/>
    <property type="match status" value="1"/>
</dbReference>
<dbReference type="Gene3D" id="3.30.70.270">
    <property type="match status" value="1"/>
</dbReference>
<comment type="cofactor">
    <cofactor evidence="1">
        <name>Mg(2+)</name>
        <dbReference type="ChEBI" id="CHEBI:18420"/>
    </cofactor>
</comment>